<feature type="coiled-coil region" evidence="1">
    <location>
        <begin position="45"/>
        <end position="72"/>
    </location>
</feature>
<keyword evidence="3" id="KW-1185">Reference proteome</keyword>
<evidence type="ECO:0000313" key="2">
    <source>
        <dbReference type="EMBL" id="KIL47253.1"/>
    </source>
</evidence>
<evidence type="ECO:0000313" key="3">
    <source>
        <dbReference type="Proteomes" id="UP000031938"/>
    </source>
</evidence>
<dbReference type="EMBL" id="JXRP01000014">
    <property type="protein sequence ID" value="KIL47253.1"/>
    <property type="molecule type" value="Genomic_DNA"/>
</dbReference>
<reference evidence="2 3" key="1">
    <citation type="submission" date="2015-01" db="EMBL/GenBank/DDBJ databases">
        <title>Genome sequencing of Jeotgalibacillus soli.</title>
        <authorList>
            <person name="Goh K.M."/>
            <person name="Chan K.-G."/>
            <person name="Yaakop A.S."/>
            <person name="Ee R."/>
            <person name="Gan H.M."/>
            <person name="Chan C.S."/>
        </authorList>
    </citation>
    <scope>NUCLEOTIDE SEQUENCE [LARGE SCALE GENOMIC DNA]</scope>
    <source>
        <strain evidence="2 3">P9</strain>
    </source>
</reference>
<organism evidence="2 3">
    <name type="scientific">Jeotgalibacillus soli</name>
    <dbReference type="NCBI Taxonomy" id="889306"/>
    <lineage>
        <taxon>Bacteria</taxon>
        <taxon>Bacillati</taxon>
        <taxon>Bacillota</taxon>
        <taxon>Bacilli</taxon>
        <taxon>Bacillales</taxon>
        <taxon>Caryophanaceae</taxon>
        <taxon>Jeotgalibacillus</taxon>
    </lineage>
</organism>
<name>A0A0C2VTC4_9BACL</name>
<protein>
    <submittedName>
        <fullName evidence="2">Uncharacterized protein</fullName>
    </submittedName>
</protein>
<dbReference type="PATRIC" id="fig|889306.3.peg.1840"/>
<sequence length="79" mass="9413">MLNLFKQKVNDQIQIAEQLLLLQDEFDQKKRMLNMLHTLEINESAAYLSEHLSELNLQLKEAQKKFDEKMNDVLQTHRS</sequence>
<dbReference type="AlphaFoldDB" id="A0A0C2VTC4"/>
<dbReference type="STRING" id="889306.KP78_18260"/>
<gene>
    <name evidence="2" type="ORF">KP78_18260</name>
</gene>
<comment type="caution">
    <text evidence="2">The sequence shown here is derived from an EMBL/GenBank/DDBJ whole genome shotgun (WGS) entry which is preliminary data.</text>
</comment>
<dbReference type="Proteomes" id="UP000031938">
    <property type="component" value="Unassembled WGS sequence"/>
</dbReference>
<accession>A0A0C2VTC4</accession>
<proteinExistence type="predicted"/>
<evidence type="ECO:0000256" key="1">
    <source>
        <dbReference type="SAM" id="Coils"/>
    </source>
</evidence>
<keyword evidence="1" id="KW-0175">Coiled coil</keyword>